<name>A0A5U9VMT9_SALNE</name>
<sequence length="63" mass="7461">MAVAEILITETVLVYFDQNMMEFGLTVKKNRQAEIDDLYVGEWLEDLIFCRDTIHYELDNGMR</sequence>
<dbReference type="AlphaFoldDB" id="A0A5U9VMT9"/>
<organism evidence="1">
    <name type="scientific">Salmonella newport</name>
    <dbReference type="NCBI Taxonomy" id="108619"/>
    <lineage>
        <taxon>Bacteria</taxon>
        <taxon>Pseudomonadati</taxon>
        <taxon>Pseudomonadota</taxon>
        <taxon>Gammaproteobacteria</taxon>
        <taxon>Enterobacterales</taxon>
        <taxon>Enterobacteriaceae</taxon>
        <taxon>Salmonella</taxon>
    </lineage>
</organism>
<dbReference type="Proteomes" id="UP000839885">
    <property type="component" value="Unassembled WGS sequence"/>
</dbReference>
<dbReference type="EMBL" id="AAGVNP010000069">
    <property type="protein sequence ID" value="EBS4546996.1"/>
    <property type="molecule type" value="Genomic_DNA"/>
</dbReference>
<accession>A0A5U9VMT9</accession>
<reference evidence="1" key="1">
    <citation type="submission" date="2018-06" db="EMBL/GenBank/DDBJ databases">
        <authorList>
            <person name="Ashton P.M."/>
            <person name="Dallman T."/>
            <person name="Nair S."/>
            <person name="De Pinna E."/>
            <person name="Peters T."/>
            <person name="Grant K."/>
        </authorList>
    </citation>
    <scope>NUCLEOTIDE SEQUENCE [LARGE SCALE GENOMIC DNA]</scope>
    <source>
        <strain evidence="1">160804</strain>
    </source>
</reference>
<proteinExistence type="predicted"/>
<gene>
    <name evidence="1" type="ORF">DQK32_13960</name>
</gene>
<comment type="caution">
    <text evidence="1">The sequence shown here is derived from an EMBL/GenBank/DDBJ whole genome shotgun (WGS) entry which is preliminary data.</text>
</comment>
<protein>
    <submittedName>
        <fullName evidence="1">Uncharacterized protein</fullName>
    </submittedName>
</protein>
<evidence type="ECO:0000313" key="1">
    <source>
        <dbReference type="EMBL" id="EBS4546996.1"/>
    </source>
</evidence>